<reference evidence="3" key="1">
    <citation type="submission" date="2024-02" db="UniProtKB">
        <authorList>
            <consortium name="WormBaseParasite"/>
        </authorList>
    </citation>
    <scope>IDENTIFICATION</scope>
</reference>
<keyword evidence="1" id="KW-0472">Membrane</keyword>
<evidence type="ECO:0000256" key="1">
    <source>
        <dbReference type="SAM" id="Phobius"/>
    </source>
</evidence>
<evidence type="ECO:0000313" key="2">
    <source>
        <dbReference type="Proteomes" id="UP000887575"/>
    </source>
</evidence>
<keyword evidence="1" id="KW-0812">Transmembrane</keyword>
<dbReference type="AlphaFoldDB" id="A0AAF3F935"/>
<feature type="transmembrane region" description="Helical" evidence="1">
    <location>
        <begin position="113"/>
        <end position="139"/>
    </location>
</feature>
<name>A0AAF3F935_9BILA</name>
<organism evidence="2 3">
    <name type="scientific">Mesorhabditis belari</name>
    <dbReference type="NCBI Taxonomy" id="2138241"/>
    <lineage>
        <taxon>Eukaryota</taxon>
        <taxon>Metazoa</taxon>
        <taxon>Ecdysozoa</taxon>
        <taxon>Nematoda</taxon>
        <taxon>Chromadorea</taxon>
        <taxon>Rhabditida</taxon>
        <taxon>Rhabditina</taxon>
        <taxon>Rhabditomorpha</taxon>
        <taxon>Rhabditoidea</taxon>
        <taxon>Rhabditidae</taxon>
        <taxon>Mesorhabditinae</taxon>
        <taxon>Mesorhabditis</taxon>
    </lineage>
</organism>
<sequence length="195" mass="21896">MKDFDPFSDLLSSTTFAPFFQPTTEDYDSRDHLDIPCANFSGYCVLTWECMNVDRYPFTGLVLNQIISGINIGMGVSMTMLGSGISMNRFFAVYFDGLLYYKMQKLALPHATFLTAMPVGVYLAQLVLTHLIAIGFYAAKKLMTDTRELPIFYYLFLELTPFLMHSALGLVVIIFNLPSKKEKTTAISSIITPTS</sequence>
<proteinExistence type="predicted"/>
<feature type="transmembrane region" description="Helical" evidence="1">
    <location>
        <begin position="151"/>
        <end position="175"/>
    </location>
</feature>
<evidence type="ECO:0000313" key="3">
    <source>
        <dbReference type="WBParaSite" id="MBELARI_LOCUS3413"/>
    </source>
</evidence>
<keyword evidence="2" id="KW-1185">Reference proteome</keyword>
<protein>
    <submittedName>
        <fullName evidence="3">Uncharacterized protein</fullName>
    </submittedName>
</protein>
<accession>A0AAF3F935</accession>
<dbReference type="WBParaSite" id="MBELARI_LOCUS3413">
    <property type="protein sequence ID" value="MBELARI_LOCUS3413"/>
    <property type="gene ID" value="MBELARI_LOCUS3413"/>
</dbReference>
<dbReference type="Proteomes" id="UP000887575">
    <property type="component" value="Unassembled WGS sequence"/>
</dbReference>
<keyword evidence="1" id="KW-1133">Transmembrane helix</keyword>